<dbReference type="EMBL" id="GL376619">
    <property type="status" value="NOT_ANNOTATED_CDS"/>
    <property type="molecule type" value="Genomic_DNA"/>
</dbReference>
<dbReference type="AlphaFoldDB" id="K3WT35"/>
<proteinExistence type="predicted"/>
<dbReference type="HOGENOM" id="CLU_159723_0_0_1"/>
<dbReference type="EnsemblProtists" id="PYU1_T008129">
    <property type="protein sequence ID" value="PYU1_T008129"/>
    <property type="gene ID" value="PYU1_G008113"/>
</dbReference>
<keyword evidence="1" id="KW-0812">Transmembrane</keyword>
<keyword evidence="1" id="KW-1133">Transmembrane helix</keyword>
<keyword evidence="3" id="KW-1185">Reference proteome</keyword>
<keyword evidence="1" id="KW-0472">Membrane</keyword>
<reference evidence="3" key="2">
    <citation type="submission" date="2010-04" db="EMBL/GenBank/DDBJ databases">
        <authorList>
            <person name="Buell R."/>
            <person name="Hamilton J."/>
            <person name="Hostetler J."/>
        </authorList>
    </citation>
    <scope>NUCLEOTIDE SEQUENCE [LARGE SCALE GENOMIC DNA]</scope>
    <source>
        <strain evidence="3">DAOM:BR144</strain>
    </source>
</reference>
<evidence type="ECO:0000256" key="1">
    <source>
        <dbReference type="SAM" id="Phobius"/>
    </source>
</evidence>
<feature type="transmembrane region" description="Helical" evidence="1">
    <location>
        <begin position="36"/>
        <end position="53"/>
    </location>
</feature>
<organism evidence="2 3">
    <name type="scientific">Globisporangium ultimum (strain ATCC 200006 / CBS 805.95 / DAOM BR144)</name>
    <name type="common">Pythium ultimum</name>
    <dbReference type="NCBI Taxonomy" id="431595"/>
    <lineage>
        <taxon>Eukaryota</taxon>
        <taxon>Sar</taxon>
        <taxon>Stramenopiles</taxon>
        <taxon>Oomycota</taxon>
        <taxon>Peronosporomycetes</taxon>
        <taxon>Pythiales</taxon>
        <taxon>Pythiaceae</taxon>
        <taxon>Globisporangium</taxon>
    </lineage>
</organism>
<evidence type="ECO:0000313" key="3">
    <source>
        <dbReference type="Proteomes" id="UP000019132"/>
    </source>
</evidence>
<name>K3WT35_GLOUD</name>
<reference evidence="2" key="3">
    <citation type="submission" date="2015-02" db="UniProtKB">
        <authorList>
            <consortium name="EnsemblProtists"/>
        </authorList>
    </citation>
    <scope>IDENTIFICATION</scope>
    <source>
        <strain evidence="2">DAOM BR144</strain>
    </source>
</reference>
<dbReference type="InParanoid" id="K3WT35"/>
<feature type="transmembrane region" description="Helical" evidence="1">
    <location>
        <begin position="60"/>
        <end position="78"/>
    </location>
</feature>
<dbReference type="Proteomes" id="UP000019132">
    <property type="component" value="Unassembled WGS sequence"/>
</dbReference>
<accession>K3WT35</accession>
<reference evidence="3" key="1">
    <citation type="journal article" date="2010" name="Genome Biol.">
        <title>Genome sequence of the necrotrophic plant pathogen Pythium ultimum reveals original pathogenicity mechanisms and effector repertoire.</title>
        <authorList>
            <person name="Levesque C.A."/>
            <person name="Brouwer H."/>
            <person name="Cano L."/>
            <person name="Hamilton J.P."/>
            <person name="Holt C."/>
            <person name="Huitema E."/>
            <person name="Raffaele S."/>
            <person name="Robideau G.P."/>
            <person name="Thines M."/>
            <person name="Win J."/>
            <person name="Zerillo M.M."/>
            <person name="Beakes G.W."/>
            <person name="Boore J.L."/>
            <person name="Busam D."/>
            <person name="Dumas B."/>
            <person name="Ferriera S."/>
            <person name="Fuerstenberg S.I."/>
            <person name="Gachon C.M."/>
            <person name="Gaulin E."/>
            <person name="Govers F."/>
            <person name="Grenville-Briggs L."/>
            <person name="Horner N."/>
            <person name="Hostetler J."/>
            <person name="Jiang R.H."/>
            <person name="Johnson J."/>
            <person name="Krajaejun T."/>
            <person name="Lin H."/>
            <person name="Meijer H.J."/>
            <person name="Moore B."/>
            <person name="Morris P."/>
            <person name="Phuntmart V."/>
            <person name="Puiu D."/>
            <person name="Shetty J."/>
            <person name="Stajich J.E."/>
            <person name="Tripathy S."/>
            <person name="Wawra S."/>
            <person name="van West P."/>
            <person name="Whitty B.R."/>
            <person name="Coutinho P.M."/>
            <person name="Henrissat B."/>
            <person name="Martin F."/>
            <person name="Thomas P.D."/>
            <person name="Tyler B.M."/>
            <person name="De Vries R.P."/>
            <person name="Kamoun S."/>
            <person name="Yandell M."/>
            <person name="Tisserat N."/>
            <person name="Buell C.R."/>
        </authorList>
    </citation>
    <scope>NUCLEOTIDE SEQUENCE</scope>
    <source>
        <strain evidence="3">DAOM:BR144</strain>
    </source>
</reference>
<protein>
    <submittedName>
        <fullName evidence="2">Uncharacterized protein</fullName>
    </submittedName>
</protein>
<evidence type="ECO:0000313" key="2">
    <source>
        <dbReference type="EnsemblProtists" id="PYU1_T008129"/>
    </source>
</evidence>
<sequence length="81" mass="9257">MSEDLTVVEYIETVAPVDYALYIYYQDTNTFRPEKMASVVLIILIYAVLESLAHRTFGTALTVLFFLVPFSCVCRPSRPFP</sequence>
<dbReference type="VEuPathDB" id="FungiDB:PYU1_G008113"/>